<dbReference type="EMBL" id="JABBWD010000006">
    <property type="protein sequence ID" value="KAG1781297.1"/>
    <property type="molecule type" value="Genomic_DNA"/>
</dbReference>
<dbReference type="AlphaFoldDB" id="A0A9P7A2R5"/>
<organism evidence="2 3">
    <name type="scientific">Suillus placidus</name>
    <dbReference type="NCBI Taxonomy" id="48579"/>
    <lineage>
        <taxon>Eukaryota</taxon>
        <taxon>Fungi</taxon>
        <taxon>Dikarya</taxon>
        <taxon>Basidiomycota</taxon>
        <taxon>Agaricomycotina</taxon>
        <taxon>Agaricomycetes</taxon>
        <taxon>Agaricomycetidae</taxon>
        <taxon>Boletales</taxon>
        <taxon>Suillineae</taxon>
        <taxon>Suillaceae</taxon>
        <taxon>Suillus</taxon>
    </lineage>
</organism>
<reference evidence="2" key="1">
    <citation type="journal article" date="2020" name="New Phytol.">
        <title>Comparative genomics reveals dynamic genome evolution in host specialist ectomycorrhizal fungi.</title>
        <authorList>
            <person name="Lofgren L.A."/>
            <person name="Nguyen N.H."/>
            <person name="Vilgalys R."/>
            <person name="Ruytinx J."/>
            <person name="Liao H.L."/>
            <person name="Branco S."/>
            <person name="Kuo A."/>
            <person name="LaButti K."/>
            <person name="Lipzen A."/>
            <person name="Andreopoulos W."/>
            <person name="Pangilinan J."/>
            <person name="Riley R."/>
            <person name="Hundley H."/>
            <person name="Na H."/>
            <person name="Barry K."/>
            <person name="Grigoriev I.V."/>
            <person name="Stajich J.E."/>
            <person name="Kennedy P.G."/>
        </authorList>
    </citation>
    <scope>NUCLEOTIDE SEQUENCE</scope>
    <source>
        <strain evidence="2">DOB743</strain>
    </source>
</reference>
<feature type="region of interest" description="Disordered" evidence="1">
    <location>
        <begin position="204"/>
        <end position="238"/>
    </location>
</feature>
<feature type="compositionally biased region" description="Basic and acidic residues" evidence="1">
    <location>
        <begin position="204"/>
        <end position="219"/>
    </location>
</feature>
<evidence type="ECO:0000313" key="2">
    <source>
        <dbReference type="EMBL" id="KAG1781297.1"/>
    </source>
</evidence>
<keyword evidence="3" id="KW-1185">Reference proteome</keyword>
<evidence type="ECO:0000256" key="1">
    <source>
        <dbReference type="SAM" id="MobiDB-lite"/>
    </source>
</evidence>
<protein>
    <submittedName>
        <fullName evidence="2">Uncharacterized protein</fullName>
    </submittedName>
</protein>
<proteinExistence type="predicted"/>
<comment type="caution">
    <text evidence="2">The sequence shown here is derived from an EMBL/GenBank/DDBJ whole genome shotgun (WGS) entry which is preliminary data.</text>
</comment>
<dbReference type="Proteomes" id="UP000714275">
    <property type="component" value="Unassembled WGS sequence"/>
</dbReference>
<gene>
    <name evidence="2" type="ORF">EV702DRAFT_1248267</name>
</gene>
<feature type="region of interest" description="Disordered" evidence="1">
    <location>
        <begin position="115"/>
        <end position="139"/>
    </location>
</feature>
<name>A0A9P7A2R5_9AGAM</name>
<evidence type="ECO:0000313" key="3">
    <source>
        <dbReference type="Proteomes" id="UP000714275"/>
    </source>
</evidence>
<sequence length="238" mass="27255">MDLETARNGLMDLGIPWAGWLFASSLERQSSSKMLSKKGYLKWRKPQCAAAVEDKRSSSIISALLDVTNPVNYRSTTWRGGEMRELESRRGEKRQRGLPRVWAGTRTKPTTELACDQRHTEDKQTTQNGEKERDGGWDDKEIYERATDYYSERRTEKLRGRILPSWCEIKEHEEPRHDGTARNPAFHALVPRAGMHSFQALAWRGDEGTGEQTRRETSERPSQGLGRDTDKTNYGIGL</sequence>
<accession>A0A9P7A2R5</accession>